<dbReference type="AlphaFoldDB" id="A0A1S0TJC4"/>
<gene>
    <name evidence="1" type="ORF">LOAG_14292</name>
</gene>
<dbReference type="KEGG" id="loa:LOAG_14292"/>
<sequence length="128" mass="14598">MILDEIIDRKSSTSIIRIDSAMVFSRDISAISVKIHFKRESSLLDTGITLCIILLNNENGKFSTAAFDIKNCRSSENLCHTGKQQSPILIDANRIEQENGTEKIFKLIGFNNDETIYFRTLNFYSTER</sequence>
<dbReference type="InParanoid" id="A0A1S0TJC4"/>
<proteinExistence type="predicted"/>
<protein>
    <submittedName>
        <fullName evidence="1">Uncharacterized protein</fullName>
    </submittedName>
</protein>
<name>A0A1S0TJC4_LOALO</name>
<accession>A0A1S0TJC4</accession>
<dbReference type="GeneID" id="9951772"/>
<dbReference type="RefSeq" id="XP_003149837.1">
    <property type="nucleotide sequence ID" value="XM_003149789.1"/>
</dbReference>
<organism evidence="1">
    <name type="scientific">Loa loa</name>
    <name type="common">Eye worm</name>
    <name type="synonym">Filaria loa</name>
    <dbReference type="NCBI Taxonomy" id="7209"/>
    <lineage>
        <taxon>Eukaryota</taxon>
        <taxon>Metazoa</taxon>
        <taxon>Ecdysozoa</taxon>
        <taxon>Nematoda</taxon>
        <taxon>Chromadorea</taxon>
        <taxon>Rhabditida</taxon>
        <taxon>Spirurina</taxon>
        <taxon>Spiruromorpha</taxon>
        <taxon>Filarioidea</taxon>
        <taxon>Onchocercidae</taxon>
        <taxon>Loa</taxon>
    </lineage>
</organism>
<dbReference type="CTD" id="9951772"/>
<evidence type="ECO:0000313" key="1">
    <source>
        <dbReference type="EMBL" id="EFO14232.1"/>
    </source>
</evidence>
<dbReference type="EMBL" id="JH712067">
    <property type="protein sequence ID" value="EFO14232.1"/>
    <property type="molecule type" value="Genomic_DNA"/>
</dbReference>
<reference evidence="1" key="1">
    <citation type="submission" date="2012-04" db="EMBL/GenBank/DDBJ databases">
        <title>The Genome Sequence of Loa loa.</title>
        <authorList>
            <consortium name="The Broad Institute Genome Sequencing Platform"/>
            <consortium name="Broad Institute Genome Sequencing Center for Infectious Disease"/>
            <person name="Nutman T.B."/>
            <person name="Fink D.L."/>
            <person name="Russ C."/>
            <person name="Young S."/>
            <person name="Zeng Q."/>
            <person name="Gargeya S."/>
            <person name="Alvarado L."/>
            <person name="Berlin A."/>
            <person name="Chapman S.B."/>
            <person name="Chen Z."/>
            <person name="Freedman E."/>
            <person name="Gellesch M."/>
            <person name="Goldberg J."/>
            <person name="Griggs A."/>
            <person name="Gujja S."/>
            <person name="Heilman E.R."/>
            <person name="Heiman D."/>
            <person name="Howarth C."/>
            <person name="Mehta T."/>
            <person name="Neiman D."/>
            <person name="Pearson M."/>
            <person name="Roberts A."/>
            <person name="Saif S."/>
            <person name="Shea T."/>
            <person name="Shenoy N."/>
            <person name="Sisk P."/>
            <person name="Stolte C."/>
            <person name="Sykes S."/>
            <person name="White J."/>
            <person name="Yandava C."/>
            <person name="Haas B."/>
            <person name="Henn M.R."/>
            <person name="Nusbaum C."/>
            <person name="Birren B."/>
        </authorList>
    </citation>
    <scope>NUCLEOTIDE SEQUENCE [LARGE SCALE GENOMIC DNA]</scope>
</reference>